<comment type="caution">
    <text evidence="2">The sequence shown here is derived from an EMBL/GenBank/DDBJ whole genome shotgun (WGS) entry which is preliminary data.</text>
</comment>
<gene>
    <name evidence="2" type="ORF">GCM10017596_11230</name>
</gene>
<keyword evidence="3" id="KW-1185">Reference proteome</keyword>
<dbReference type="RefSeq" id="WP_204939054.1">
    <property type="nucleotide sequence ID" value="NZ_BAAAUM010000001.1"/>
</dbReference>
<dbReference type="Proteomes" id="UP001142325">
    <property type="component" value="Unassembled WGS sequence"/>
</dbReference>
<reference evidence="2" key="1">
    <citation type="journal article" date="2014" name="Int. J. Syst. Evol. Microbiol.">
        <title>Complete genome sequence of Corynebacterium casei LMG S-19264T (=DSM 44701T), isolated from a smear-ripened cheese.</title>
        <authorList>
            <consortium name="US DOE Joint Genome Institute (JGI-PGF)"/>
            <person name="Walter F."/>
            <person name="Albersmeier A."/>
            <person name="Kalinowski J."/>
            <person name="Ruckert C."/>
        </authorList>
    </citation>
    <scope>NUCLEOTIDE SEQUENCE</scope>
    <source>
        <strain evidence="2">VKM Ac-1958</strain>
    </source>
</reference>
<feature type="domain" description="ABM" evidence="1">
    <location>
        <begin position="17"/>
        <end position="72"/>
    </location>
</feature>
<name>A0A9W6HR95_9MICO</name>
<dbReference type="GO" id="GO:0004497">
    <property type="term" value="F:monooxygenase activity"/>
    <property type="evidence" value="ECO:0007669"/>
    <property type="project" value="UniProtKB-KW"/>
</dbReference>
<dbReference type="InterPro" id="IPR007138">
    <property type="entry name" value="ABM_dom"/>
</dbReference>
<proteinExistence type="predicted"/>
<evidence type="ECO:0000313" key="3">
    <source>
        <dbReference type="Proteomes" id="UP001142325"/>
    </source>
</evidence>
<sequence length="94" mass="10410">MTTVRLTGQLRCATDADIARVRAHLPEHVRLTREEPGCLSFDVVQTADPLIWQVDEEFADPAAFRAHQERAADSEWAKGTVGIERAYTVEGMGA</sequence>
<dbReference type="AlphaFoldDB" id="A0A9W6HR95"/>
<dbReference type="InterPro" id="IPR011008">
    <property type="entry name" value="Dimeric_a/b-barrel"/>
</dbReference>
<accession>A0A9W6HR95</accession>
<dbReference type="EMBL" id="BSET01000001">
    <property type="protein sequence ID" value="GLK01408.1"/>
    <property type="molecule type" value="Genomic_DNA"/>
</dbReference>
<keyword evidence="2" id="KW-0560">Oxidoreductase</keyword>
<keyword evidence="2" id="KW-0503">Monooxygenase</keyword>
<dbReference type="SUPFAM" id="SSF54909">
    <property type="entry name" value="Dimeric alpha+beta barrel"/>
    <property type="match status" value="1"/>
</dbReference>
<reference evidence="2" key="2">
    <citation type="submission" date="2023-01" db="EMBL/GenBank/DDBJ databases">
        <authorList>
            <person name="Sun Q."/>
            <person name="Evtushenko L."/>
        </authorList>
    </citation>
    <scope>NUCLEOTIDE SEQUENCE</scope>
    <source>
        <strain evidence="2">VKM Ac-1958</strain>
    </source>
</reference>
<protein>
    <submittedName>
        <fullName evidence="2">Antibiotic biosynthesis monooxygenase</fullName>
    </submittedName>
</protein>
<evidence type="ECO:0000313" key="2">
    <source>
        <dbReference type="EMBL" id="GLK01408.1"/>
    </source>
</evidence>
<dbReference type="Pfam" id="PF03992">
    <property type="entry name" value="ABM"/>
    <property type="match status" value="1"/>
</dbReference>
<dbReference type="Gene3D" id="3.30.70.100">
    <property type="match status" value="1"/>
</dbReference>
<evidence type="ECO:0000259" key="1">
    <source>
        <dbReference type="Pfam" id="PF03992"/>
    </source>
</evidence>
<organism evidence="2 3">
    <name type="scientific">Microbacterium keratanolyticum</name>
    <dbReference type="NCBI Taxonomy" id="67574"/>
    <lineage>
        <taxon>Bacteria</taxon>
        <taxon>Bacillati</taxon>
        <taxon>Actinomycetota</taxon>
        <taxon>Actinomycetes</taxon>
        <taxon>Micrococcales</taxon>
        <taxon>Microbacteriaceae</taxon>
        <taxon>Microbacterium</taxon>
    </lineage>
</organism>